<dbReference type="SUPFAM" id="SSF89082">
    <property type="entry name" value="Antibiotic binding domain of TipA-like multidrug resistance regulators"/>
    <property type="match status" value="1"/>
</dbReference>
<dbReference type="AlphaFoldDB" id="A0A1R1EAU6"/>
<name>A0A1R1EAU6_9BACL</name>
<reference evidence="3 4" key="1">
    <citation type="submission" date="2016-11" db="EMBL/GenBank/DDBJ databases">
        <title>Paenibacillus species isolates.</title>
        <authorList>
            <person name="Beno S.M."/>
        </authorList>
    </citation>
    <scope>NUCLEOTIDE SEQUENCE [LARGE SCALE GENOMIC DNA]</scope>
    <source>
        <strain evidence="3 4">FSL R5-0378</strain>
    </source>
</reference>
<evidence type="ECO:0000313" key="4">
    <source>
        <dbReference type="Proteomes" id="UP000187172"/>
    </source>
</evidence>
<evidence type="ECO:0000313" key="3">
    <source>
        <dbReference type="EMBL" id="OMF48842.1"/>
    </source>
</evidence>
<proteinExistence type="predicted"/>
<accession>A0A1R1EAU6</accession>
<dbReference type="EMBL" id="MRTP01000016">
    <property type="protein sequence ID" value="OMF48842.1"/>
    <property type="molecule type" value="Genomic_DNA"/>
</dbReference>
<sequence>MEPDKRGRDSGPAGSNVTEQDVLTQLGGESETQESQHKMQLWTKEDYLRSQREIDQINRDLKAAIEEGHHPGAPQVQRIIRRHYEWMSRYYTPSAMVYIGLGNLYVEQTEHKQLFTAYHPQLPVFLRDGMIIFAERELM</sequence>
<dbReference type="Proteomes" id="UP000187172">
    <property type="component" value="Unassembled WGS sequence"/>
</dbReference>
<protein>
    <recommendedName>
        <fullName evidence="2">TipAS antibiotic-recognition domain-containing protein</fullName>
    </recommendedName>
</protein>
<dbReference type="InterPro" id="IPR012925">
    <property type="entry name" value="TipAS_dom"/>
</dbReference>
<gene>
    <name evidence="3" type="ORF">BK138_31290</name>
</gene>
<dbReference type="Gene3D" id="1.10.490.50">
    <property type="entry name" value="Antibiotic binding domain of TipA-like multidrug resistance regulators"/>
    <property type="match status" value="1"/>
</dbReference>
<feature type="domain" description="TipAS antibiotic-recognition" evidence="2">
    <location>
        <begin position="25"/>
        <end position="132"/>
    </location>
</feature>
<feature type="compositionally biased region" description="Polar residues" evidence="1">
    <location>
        <begin position="13"/>
        <end position="23"/>
    </location>
</feature>
<dbReference type="Pfam" id="PF07739">
    <property type="entry name" value="TipAS"/>
    <property type="match status" value="1"/>
</dbReference>
<evidence type="ECO:0000259" key="2">
    <source>
        <dbReference type="Pfam" id="PF07739"/>
    </source>
</evidence>
<organism evidence="3 4">
    <name type="scientific">Paenibacillus rhizosphaerae</name>
    <dbReference type="NCBI Taxonomy" id="297318"/>
    <lineage>
        <taxon>Bacteria</taxon>
        <taxon>Bacillati</taxon>
        <taxon>Bacillota</taxon>
        <taxon>Bacilli</taxon>
        <taxon>Bacillales</taxon>
        <taxon>Paenibacillaceae</taxon>
        <taxon>Paenibacillus</taxon>
    </lineage>
</organism>
<dbReference type="RefSeq" id="WP_076175937.1">
    <property type="nucleotide sequence ID" value="NZ_MRTP01000016.1"/>
</dbReference>
<dbReference type="STRING" id="297318.BK138_31290"/>
<keyword evidence="4" id="KW-1185">Reference proteome</keyword>
<evidence type="ECO:0000256" key="1">
    <source>
        <dbReference type="SAM" id="MobiDB-lite"/>
    </source>
</evidence>
<comment type="caution">
    <text evidence="3">The sequence shown here is derived from an EMBL/GenBank/DDBJ whole genome shotgun (WGS) entry which is preliminary data.</text>
</comment>
<feature type="region of interest" description="Disordered" evidence="1">
    <location>
        <begin position="1"/>
        <end position="40"/>
    </location>
</feature>
<dbReference type="InterPro" id="IPR036244">
    <property type="entry name" value="TipA-like_antibiotic-bd"/>
</dbReference>